<accession>A0AAF1BR03</accession>
<dbReference type="Proteomes" id="UP000827549">
    <property type="component" value="Chromosome 7"/>
</dbReference>
<protein>
    <submittedName>
        <fullName evidence="2">Uncharacterized protein</fullName>
    </submittedName>
</protein>
<gene>
    <name evidence="2" type="ORF">LOC62_07G008893</name>
</gene>
<feature type="compositionally biased region" description="Low complexity" evidence="1">
    <location>
        <begin position="1"/>
        <end position="18"/>
    </location>
</feature>
<name>A0AAF1BR03_9TREE</name>
<dbReference type="AlphaFoldDB" id="A0AAF1BR03"/>
<evidence type="ECO:0000313" key="2">
    <source>
        <dbReference type="EMBL" id="WOO85394.1"/>
    </source>
</evidence>
<dbReference type="RefSeq" id="XP_062631420.1">
    <property type="nucleotide sequence ID" value="XM_062775436.1"/>
</dbReference>
<evidence type="ECO:0000256" key="1">
    <source>
        <dbReference type="SAM" id="MobiDB-lite"/>
    </source>
</evidence>
<organism evidence="2 3">
    <name type="scientific">Vanrija pseudolonga</name>
    <dbReference type="NCBI Taxonomy" id="143232"/>
    <lineage>
        <taxon>Eukaryota</taxon>
        <taxon>Fungi</taxon>
        <taxon>Dikarya</taxon>
        <taxon>Basidiomycota</taxon>
        <taxon>Agaricomycotina</taxon>
        <taxon>Tremellomycetes</taxon>
        <taxon>Trichosporonales</taxon>
        <taxon>Trichosporonaceae</taxon>
        <taxon>Vanrija</taxon>
    </lineage>
</organism>
<reference evidence="2" key="1">
    <citation type="submission" date="2023-10" db="EMBL/GenBank/DDBJ databases">
        <authorList>
            <person name="Noh H."/>
        </authorList>
    </citation>
    <scope>NUCLEOTIDE SEQUENCE</scope>
    <source>
        <strain evidence="2">DUCC4014</strain>
    </source>
</reference>
<feature type="region of interest" description="Disordered" evidence="1">
    <location>
        <begin position="1"/>
        <end position="24"/>
    </location>
</feature>
<dbReference type="GeneID" id="87812057"/>
<keyword evidence="3" id="KW-1185">Reference proteome</keyword>
<proteinExistence type="predicted"/>
<sequence length="383" mass="41570">MTTTQASPPAPGSAAARPTPSPPALAPTSYPHIWDQILFYADQATFSALRATCSTLYGEVAARLYNHVEVHLTKQTDRLHIDLCAPYTHRRLPGLDFATNPVLCLDRLYLFCTSLDEVVHGVPVLHDVCDAALDTFGALERALENVTVHRVNAEYYWSLFSLPQVRKVVAFLHPKPDPYAGYESEEDDFPDPLAMPLFLATPGPSVRGVIINVTIGATGFRADSLQHMANLERIGIIVHKGDAPPPAPLRWCAGLSGLFTSLAPLFPRVKVVISGLEALPDKWLSTNVVPTGASERRHHLCKEIALWIRCCQVLSAGKGTEWAASLEKGDGDEVIGIGPIMESISVKSLEQMRESIGDGAFDMFMIPPAAWCVQVNAGNGAGQ</sequence>
<evidence type="ECO:0000313" key="3">
    <source>
        <dbReference type="Proteomes" id="UP000827549"/>
    </source>
</evidence>
<dbReference type="EMBL" id="CP086720">
    <property type="protein sequence ID" value="WOO85394.1"/>
    <property type="molecule type" value="Genomic_DNA"/>
</dbReference>